<sequence>MSMHTPTDIARNAQRTYDARLPDDSERWDAINDVANECIEEERVGEMVQALVDALPVLSKLSRIPGLSAPEAVNAMALFKLALSLDKKVDEQARLFHDPRFA</sequence>
<protein>
    <submittedName>
        <fullName evidence="1">Uncharacterized protein</fullName>
    </submittedName>
</protein>
<name>A0A246KR17_9GAMM</name>
<dbReference type="AlphaFoldDB" id="A0A246KR17"/>
<evidence type="ECO:0000313" key="1">
    <source>
        <dbReference type="EMBL" id="OWR25628.1"/>
    </source>
</evidence>
<proteinExistence type="predicted"/>
<reference evidence="1 2" key="1">
    <citation type="submission" date="2017-06" db="EMBL/GenBank/DDBJ databases">
        <authorList>
            <person name="Kim H.J."/>
            <person name="Triplett B.A."/>
        </authorList>
    </citation>
    <scope>NUCLEOTIDE SEQUENCE [LARGE SCALE GENOMIC DNA]</scope>
    <source>
        <strain evidence="1 2">S18795</strain>
    </source>
</reference>
<accession>A0A246KR17</accession>
<organism evidence="1 2">
    <name type="scientific">Stenotrophomonas pavanii</name>
    <dbReference type="NCBI Taxonomy" id="487698"/>
    <lineage>
        <taxon>Bacteria</taxon>
        <taxon>Pseudomonadati</taxon>
        <taxon>Pseudomonadota</taxon>
        <taxon>Gammaproteobacteria</taxon>
        <taxon>Lysobacterales</taxon>
        <taxon>Lysobacteraceae</taxon>
        <taxon>Stenotrophomonas</taxon>
    </lineage>
</organism>
<comment type="caution">
    <text evidence="1">The sequence shown here is derived from an EMBL/GenBank/DDBJ whole genome shotgun (WGS) entry which is preliminary data.</text>
</comment>
<evidence type="ECO:0000313" key="2">
    <source>
        <dbReference type="Proteomes" id="UP000197904"/>
    </source>
</evidence>
<dbReference type="RefSeq" id="WP_141098734.1">
    <property type="nucleotide sequence ID" value="NZ_NIXP01000157.1"/>
</dbReference>
<dbReference type="EMBL" id="NIXP01000157">
    <property type="protein sequence ID" value="OWR25628.1"/>
    <property type="molecule type" value="Genomic_DNA"/>
</dbReference>
<dbReference type="Proteomes" id="UP000197904">
    <property type="component" value="Unassembled WGS sequence"/>
</dbReference>
<gene>
    <name evidence="1" type="ORF">CEE55_22355</name>
</gene>